<dbReference type="SUPFAM" id="SSF52218">
    <property type="entry name" value="Flavoproteins"/>
    <property type="match status" value="1"/>
</dbReference>
<dbReference type="InterPro" id="IPR005025">
    <property type="entry name" value="FMN_Rdtase-like_dom"/>
</dbReference>
<dbReference type="GO" id="GO:0003955">
    <property type="term" value="F:NAD(P)H dehydrogenase (quinone) activity"/>
    <property type="evidence" value="ECO:0007669"/>
    <property type="project" value="UniProtKB-EC"/>
</dbReference>
<dbReference type="PANTHER" id="PTHR30546">
    <property type="entry name" value="FLAVODOXIN-RELATED PROTEIN WRBA-RELATED"/>
    <property type="match status" value="1"/>
</dbReference>
<dbReference type="Gene3D" id="3.40.50.360">
    <property type="match status" value="1"/>
</dbReference>
<dbReference type="NCBIfam" id="NF002999">
    <property type="entry name" value="PRK03767.1"/>
    <property type="match status" value="1"/>
</dbReference>
<dbReference type="PANTHER" id="PTHR30546:SF23">
    <property type="entry name" value="FLAVOPROTEIN-LIKE PROTEIN YCP4-RELATED"/>
    <property type="match status" value="1"/>
</dbReference>
<proteinExistence type="inferred from homology"/>
<keyword evidence="4" id="KW-1185">Reference proteome</keyword>
<evidence type="ECO:0000313" key="4">
    <source>
        <dbReference type="Proteomes" id="UP001595823"/>
    </source>
</evidence>
<evidence type="ECO:0000256" key="1">
    <source>
        <dbReference type="ARBA" id="ARBA00006961"/>
    </source>
</evidence>
<dbReference type="InterPro" id="IPR010089">
    <property type="entry name" value="Flavoprotein_WrbA-like"/>
</dbReference>
<keyword evidence="3" id="KW-0560">Oxidoreductase</keyword>
<sequence>MVNLSIIYYSATGNVHAMAETAEREAGDWGADVRLRRAEELAPDAAIDSNEAWRANVEATKHIPTASLDDLEWADAILFGTPTRYGLPTAQLKQFIDTTGPLWQAGKLINKVVGAFTSSQTSHGGQESTIIALNNTFYHWGCIIVPLGYTDPMMFEAELGNPYGASHAGVNGPVGEKTRIEVALQVKRLLGVTDAYKKGAAQA</sequence>
<dbReference type="RefSeq" id="WP_380618656.1">
    <property type="nucleotide sequence ID" value="NZ_JBHSDK010000008.1"/>
</dbReference>
<dbReference type="PROSITE" id="PS50902">
    <property type="entry name" value="FLAVODOXIN_LIKE"/>
    <property type="match status" value="1"/>
</dbReference>
<protein>
    <submittedName>
        <fullName evidence="3">NAD(P)H:quinone oxidoreductase</fullName>
        <ecNumber evidence="3">1.6.5.2</ecNumber>
    </submittedName>
</protein>
<evidence type="ECO:0000259" key="2">
    <source>
        <dbReference type="PROSITE" id="PS50902"/>
    </source>
</evidence>
<comment type="caution">
    <text evidence="3">The sequence shown here is derived from an EMBL/GenBank/DDBJ whole genome shotgun (WGS) entry which is preliminary data.</text>
</comment>
<dbReference type="EMBL" id="JBHSDK010000008">
    <property type="protein sequence ID" value="MFC4334701.1"/>
    <property type="molecule type" value="Genomic_DNA"/>
</dbReference>
<dbReference type="InterPro" id="IPR008254">
    <property type="entry name" value="Flavodoxin/NO_synth"/>
</dbReference>
<evidence type="ECO:0000313" key="3">
    <source>
        <dbReference type="EMBL" id="MFC4334701.1"/>
    </source>
</evidence>
<organism evidence="3 4">
    <name type="scientific">Salininema proteolyticum</name>
    <dbReference type="NCBI Taxonomy" id="1607685"/>
    <lineage>
        <taxon>Bacteria</taxon>
        <taxon>Bacillati</taxon>
        <taxon>Actinomycetota</taxon>
        <taxon>Actinomycetes</taxon>
        <taxon>Glycomycetales</taxon>
        <taxon>Glycomycetaceae</taxon>
        <taxon>Salininema</taxon>
    </lineage>
</organism>
<dbReference type="EC" id="1.6.5.2" evidence="3"/>
<reference evidence="4" key="1">
    <citation type="journal article" date="2019" name="Int. J. Syst. Evol. Microbiol.">
        <title>The Global Catalogue of Microorganisms (GCM) 10K type strain sequencing project: providing services to taxonomists for standard genome sequencing and annotation.</title>
        <authorList>
            <consortium name="The Broad Institute Genomics Platform"/>
            <consortium name="The Broad Institute Genome Sequencing Center for Infectious Disease"/>
            <person name="Wu L."/>
            <person name="Ma J."/>
        </authorList>
    </citation>
    <scope>NUCLEOTIDE SEQUENCE [LARGE SCALE GENOMIC DNA]</scope>
    <source>
        <strain evidence="4">IBRC-M 10908</strain>
    </source>
</reference>
<name>A0ABV8TVU0_9ACTN</name>
<gene>
    <name evidence="3" type="primary">wrbA</name>
    <name evidence="3" type="ORF">ACFPET_05770</name>
</gene>
<dbReference type="InterPro" id="IPR029039">
    <property type="entry name" value="Flavoprotein-like_sf"/>
</dbReference>
<accession>A0ABV8TVU0</accession>
<feature type="domain" description="Flavodoxin-like" evidence="2">
    <location>
        <begin position="4"/>
        <end position="190"/>
    </location>
</feature>
<dbReference type="NCBIfam" id="TIGR01755">
    <property type="entry name" value="flav_wrbA"/>
    <property type="match status" value="1"/>
</dbReference>
<dbReference type="Pfam" id="PF03358">
    <property type="entry name" value="FMN_red"/>
    <property type="match status" value="1"/>
</dbReference>
<dbReference type="Proteomes" id="UP001595823">
    <property type="component" value="Unassembled WGS sequence"/>
</dbReference>
<comment type="similarity">
    <text evidence="1">Belongs to the WrbA family.</text>
</comment>